<evidence type="ECO:0000256" key="1">
    <source>
        <dbReference type="ARBA" id="ARBA00023002"/>
    </source>
</evidence>
<sequence length="441" mass="48043">MSSYKDALIQKFQNRTATVAVLGLGYVGLPLAVVFAEAGFNVIGVDLVQEKVERVNRGESYVLDVPSEALKRLVEAGRLSATTDFSVCRGVDAVSICVPTPLRKTGDPDLSFIASATEGLAAYVHPGMVVVLESSTYPGTTREMVLPRLTGHSGLNAGQEIFIAFSPERVDPGRTDWTTKNTPKVVGGITEDCSDVATAWYAQALDTVVRVSSAEVAEMAKLLENTFRMINLGLVNELAIMCDRLGVDVWEVIDAAATKPFGFMKFTPGPGIGGHCIPIDPLYLSWKMKSLNYNARFIELASEINTNMPRFAVSKVQDALNDRGKPVKGSRILVLGVAYKPDVDDIRESPALDVIHLLQSKGAQVVYHDPYIPRFDHDGWQMESIADGALLDEARSADAVVIVTNHRWYDYPAIHEVANLIIDTRNALGALGKRSPKVVRL</sequence>
<dbReference type="EMBL" id="DPBP01000041">
    <property type="protein sequence ID" value="HCE18364.1"/>
    <property type="molecule type" value="Genomic_DNA"/>
</dbReference>
<dbReference type="SUPFAM" id="SSF52413">
    <property type="entry name" value="UDP-glucose/GDP-mannose dehydrogenase C-terminal domain"/>
    <property type="match status" value="1"/>
</dbReference>
<dbReference type="PIRSF" id="PIRSF500136">
    <property type="entry name" value="UDP_ManNAc_DH"/>
    <property type="match status" value="1"/>
</dbReference>
<organism evidence="5 6">
    <name type="scientific">Anaerolinea thermolimosa</name>
    <dbReference type="NCBI Taxonomy" id="229919"/>
    <lineage>
        <taxon>Bacteria</taxon>
        <taxon>Bacillati</taxon>
        <taxon>Chloroflexota</taxon>
        <taxon>Anaerolineae</taxon>
        <taxon>Anaerolineales</taxon>
        <taxon>Anaerolineaceae</taxon>
        <taxon>Anaerolinea</taxon>
    </lineage>
</organism>
<dbReference type="InterPro" id="IPR008927">
    <property type="entry name" value="6-PGluconate_DH-like_C_sf"/>
</dbReference>
<gene>
    <name evidence="5" type="ORF">DEQ80_10935</name>
</gene>
<dbReference type="GO" id="GO:0016628">
    <property type="term" value="F:oxidoreductase activity, acting on the CH-CH group of donors, NAD or NADP as acceptor"/>
    <property type="evidence" value="ECO:0007669"/>
    <property type="project" value="InterPro"/>
</dbReference>
<dbReference type="InterPro" id="IPR001732">
    <property type="entry name" value="UDP-Glc/GDP-Man_DH_N"/>
</dbReference>
<dbReference type="SMART" id="SM00984">
    <property type="entry name" value="UDPG_MGDP_dh_C"/>
    <property type="match status" value="1"/>
</dbReference>
<dbReference type="InterPro" id="IPR014027">
    <property type="entry name" value="UDP-Glc/GDP-Man_DH_C"/>
</dbReference>
<dbReference type="GO" id="GO:0051287">
    <property type="term" value="F:NAD binding"/>
    <property type="evidence" value="ECO:0007669"/>
    <property type="project" value="InterPro"/>
</dbReference>
<dbReference type="InterPro" id="IPR036291">
    <property type="entry name" value="NAD(P)-bd_dom_sf"/>
</dbReference>
<dbReference type="PANTHER" id="PTHR43491">
    <property type="entry name" value="UDP-N-ACETYL-D-MANNOSAMINE DEHYDROGENASE"/>
    <property type="match status" value="1"/>
</dbReference>
<dbReference type="NCBIfam" id="TIGR03026">
    <property type="entry name" value="NDP-sugDHase"/>
    <property type="match status" value="1"/>
</dbReference>
<dbReference type="Pfam" id="PF03721">
    <property type="entry name" value="UDPG_MGDP_dh_N"/>
    <property type="match status" value="1"/>
</dbReference>
<reference evidence="5 6" key="1">
    <citation type="journal article" date="2018" name="Nat. Biotechnol.">
        <title>A standardized bacterial taxonomy based on genome phylogeny substantially revises the tree of life.</title>
        <authorList>
            <person name="Parks D.H."/>
            <person name="Chuvochina M."/>
            <person name="Waite D.W."/>
            <person name="Rinke C."/>
            <person name="Skarshewski A."/>
            <person name="Chaumeil P.A."/>
            <person name="Hugenholtz P."/>
        </authorList>
    </citation>
    <scope>NUCLEOTIDE SEQUENCE [LARGE SCALE GENOMIC DNA]</scope>
    <source>
        <strain evidence="5">UBA8781</strain>
    </source>
</reference>
<feature type="domain" description="UDP-glucose/GDP-mannose dehydrogenase C-terminal" evidence="4">
    <location>
        <begin position="333"/>
        <end position="430"/>
    </location>
</feature>
<evidence type="ECO:0000313" key="5">
    <source>
        <dbReference type="EMBL" id="HCE18364.1"/>
    </source>
</evidence>
<dbReference type="Proteomes" id="UP000264141">
    <property type="component" value="Unassembled WGS sequence"/>
</dbReference>
<comment type="caution">
    <text evidence="5">The sequence shown here is derived from an EMBL/GenBank/DDBJ whole genome shotgun (WGS) entry which is preliminary data.</text>
</comment>
<proteinExistence type="inferred from homology"/>
<dbReference type="AlphaFoldDB" id="A0A3D1JIU9"/>
<dbReference type="PANTHER" id="PTHR43491:SF1">
    <property type="entry name" value="UDP-N-ACETYL-D-MANNOSAMINE DEHYDROGENASE"/>
    <property type="match status" value="1"/>
</dbReference>
<dbReference type="Gene3D" id="3.40.50.720">
    <property type="entry name" value="NAD(P)-binding Rossmann-like Domain"/>
    <property type="match status" value="2"/>
</dbReference>
<evidence type="ECO:0000256" key="2">
    <source>
        <dbReference type="ARBA" id="ARBA00023027"/>
    </source>
</evidence>
<dbReference type="Pfam" id="PF03720">
    <property type="entry name" value="UDPG_MGDP_dh_C"/>
    <property type="match status" value="1"/>
</dbReference>
<dbReference type="Pfam" id="PF00984">
    <property type="entry name" value="UDPG_MGDP_dh"/>
    <property type="match status" value="1"/>
</dbReference>
<keyword evidence="2" id="KW-0520">NAD</keyword>
<dbReference type="SUPFAM" id="SSF51735">
    <property type="entry name" value="NAD(P)-binding Rossmann-fold domains"/>
    <property type="match status" value="1"/>
</dbReference>
<evidence type="ECO:0000313" key="6">
    <source>
        <dbReference type="Proteomes" id="UP000264141"/>
    </source>
</evidence>
<dbReference type="SUPFAM" id="SSF48179">
    <property type="entry name" value="6-phosphogluconate dehydrogenase C-terminal domain-like"/>
    <property type="match status" value="1"/>
</dbReference>
<evidence type="ECO:0000256" key="3">
    <source>
        <dbReference type="PIRNR" id="PIRNR000124"/>
    </source>
</evidence>
<dbReference type="STRING" id="229919.GCA_001050195_00100"/>
<accession>A0A3D1JIU9</accession>
<comment type="similarity">
    <text evidence="3">Belongs to the UDP-glucose/GDP-mannose dehydrogenase family.</text>
</comment>
<dbReference type="InterPro" id="IPR014026">
    <property type="entry name" value="UDP-Glc/GDP-Man_DH_dimer"/>
</dbReference>
<keyword evidence="1" id="KW-0560">Oxidoreductase</keyword>
<name>A0A3D1JIU9_9CHLR</name>
<dbReference type="InterPro" id="IPR017476">
    <property type="entry name" value="UDP-Glc/GDP-Man"/>
</dbReference>
<evidence type="ECO:0000259" key="4">
    <source>
        <dbReference type="SMART" id="SM00984"/>
    </source>
</evidence>
<dbReference type="InterPro" id="IPR036220">
    <property type="entry name" value="UDP-Glc/GDP-Man_DH_C_sf"/>
</dbReference>
<dbReference type="GO" id="GO:0016616">
    <property type="term" value="F:oxidoreductase activity, acting on the CH-OH group of donors, NAD or NADP as acceptor"/>
    <property type="evidence" value="ECO:0007669"/>
    <property type="project" value="InterPro"/>
</dbReference>
<dbReference type="PIRSF" id="PIRSF000124">
    <property type="entry name" value="UDPglc_GDPman_dh"/>
    <property type="match status" value="1"/>
</dbReference>
<dbReference type="InterPro" id="IPR028359">
    <property type="entry name" value="UDP_ManNAc/GlcNAc_DH"/>
</dbReference>
<protein>
    <submittedName>
        <fullName evidence="5">UDP-N-acetyl-D-glucosamine dehydrogenase</fullName>
    </submittedName>
</protein>
<dbReference type="GO" id="GO:0000271">
    <property type="term" value="P:polysaccharide biosynthetic process"/>
    <property type="evidence" value="ECO:0007669"/>
    <property type="project" value="InterPro"/>
</dbReference>